<dbReference type="Gene3D" id="3.10.28.10">
    <property type="entry name" value="Homing endonucleases"/>
    <property type="match status" value="1"/>
</dbReference>
<sequence length="150" mass="16885">MKQCEILAYAAGIVDGEGCISIGGKSLGAGKPRRLIMLLSVVNTNEWLIRWLKMQFGGNIRSNKPTNPRAKLKWIWRVESKKASEIIKLIMPYLQIKRPQAELAIEFQSRKKYRGGTLAMRCLTDDEHALNEADVTLMHIYNKKGIADGG</sequence>
<keyword evidence="1" id="KW-0540">Nuclease</keyword>
<dbReference type="EMBL" id="MT141420">
    <property type="protein sequence ID" value="QJA60771.1"/>
    <property type="molecule type" value="Genomic_DNA"/>
</dbReference>
<keyword evidence="1" id="KW-0378">Hydrolase</keyword>
<dbReference type="EMBL" id="MT142405">
    <property type="protein sequence ID" value="QJA80064.1"/>
    <property type="molecule type" value="Genomic_DNA"/>
</dbReference>
<protein>
    <submittedName>
        <fullName evidence="1">Putative HNH homing endonuclease</fullName>
    </submittedName>
</protein>
<name>A0A6H2A3W2_9ZZZZ</name>
<keyword evidence="1" id="KW-0255">Endonuclease</keyword>
<dbReference type="AlphaFoldDB" id="A0A6H2A3W2"/>
<evidence type="ECO:0000313" key="2">
    <source>
        <dbReference type="EMBL" id="QJA60771.1"/>
    </source>
</evidence>
<dbReference type="GO" id="GO:0004519">
    <property type="term" value="F:endonuclease activity"/>
    <property type="evidence" value="ECO:0007669"/>
    <property type="project" value="UniProtKB-KW"/>
</dbReference>
<evidence type="ECO:0000313" key="1">
    <source>
        <dbReference type="EMBL" id="QJA54331.1"/>
    </source>
</evidence>
<dbReference type="EMBL" id="MT144497">
    <property type="protein sequence ID" value="QJA54331.1"/>
    <property type="molecule type" value="Genomic_DNA"/>
</dbReference>
<gene>
    <name evidence="3" type="ORF">MM415A00784_0010</name>
    <name evidence="2" type="ORF">MM415B01056_0015</name>
    <name evidence="1" type="ORF">TM448A04626_0003</name>
</gene>
<dbReference type="InterPro" id="IPR027434">
    <property type="entry name" value="Homing_endonucl"/>
</dbReference>
<evidence type="ECO:0000313" key="3">
    <source>
        <dbReference type="EMBL" id="QJA80064.1"/>
    </source>
</evidence>
<proteinExistence type="predicted"/>
<dbReference type="SUPFAM" id="SSF55608">
    <property type="entry name" value="Homing endonucleases"/>
    <property type="match status" value="1"/>
</dbReference>
<reference evidence="1" key="1">
    <citation type="submission" date="2020-03" db="EMBL/GenBank/DDBJ databases">
        <title>The deep terrestrial virosphere.</title>
        <authorList>
            <person name="Holmfeldt K."/>
            <person name="Nilsson E."/>
            <person name="Simone D."/>
            <person name="Lopez-Fernandez M."/>
            <person name="Wu X."/>
            <person name="de Brujin I."/>
            <person name="Lundin D."/>
            <person name="Andersson A."/>
            <person name="Bertilsson S."/>
            <person name="Dopson M."/>
        </authorList>
    </citation>
    <scope>NUCLEOTIDE SEQUENCE</scope>
    <source>
        <strain evidence="3">MM415A00784</strain>
        <strain evidence="2">MM415B01056</strain>
        <strain evidence="1">TM448A04626</strain>
    </source>
</reference>
<accession>A0A6H2A3W2</accession>
<organism evidence="1">
    <name type="scientific">viral metagenome</name>
    <dbReference type="NCBI Taxonomy" id="1070528"/>
    <lineage>
        <taxon>unclassified sequences</taxon>
        <taxon>metagenomes</taxon>
        <taxon>organismal metagenomes</taxon>
    </lineage>
</organism>